<feature type="transmembrane region" description="Helical" evidence="2">
    <location>
        <begin position="419"/>
        <end position="440"/>
    </location>
</feature>
<keyword evidence="2" id="KW-0472">Membrane</keyword>
<dbReference type="Gene3D" id="3.40.50.150">
    <property type="entry name" value="Vaccinia Virus protein VP39"/>
    <property type="match status" value="1"/>
</dbReference>
<feature type="transmembrane region" description="Helical" evidence="2">
    <location>
        <begin position="92"/>
        <end position="112"/>
    </location>
</feature>
<evidence type="ECO:0000256" key="2">
    <source>
        <dbReference type="SAM" id="Phobius"/>
    </source>
</evidence>
<dbReference type="Proteomes" id="UP001302719">
    <property type="component" value="Chromosome"/>
</dbReference>
<dbReference type="NCBIfam" id="NF037959">
    <property type="entry name" value="MFS_SpdSyn"/>
    <property type="match status" value="1"/>
</dbReference>
<protein>
    <submittedName>
        <fullName evidence="3">Fused MFS/spermidine synthase</fullName>
    </submittedName>
</protein>
<feature type="transmembrane region" description="Helical" evidence="2">
    <location>
        <begin position="27"/>
        <end position="49"/>
    </location>
</feature>
<feature type="transmembrane region" description="Helical" evidence="2">
    <location>
        <begin position="196"/>
        <end position="213"/>
    </location>
</feature>
<keyword evidence="4" id="KW-1185">Reference proteome</keyword>
<keyword evidence="2" id="KW-0812">Transmembrane</keyword>
<dbReference type="PANTHER" id="PTHR43317:SF1">
    <property type="entry name" value="THERMOSPERMINE SYNTHASE ACAULIS5"/>
    <property type="match status" value="1"/>
</dbReference>
<proteinExistence type="predicted"/>
<dbReference type="KEGG" id="nall:PP769_03100"/>
<feature type="transmembrane region" description="Helical" evidence="2">
    <location>
        <begin position="267"/>
        <end position="287"/>
    </location>
</feature>
<feature type="transmembrane region" description="Helical" evidence="2">
    <location>
        <begin position="124"/>
        <end position="143"/>
    </location>
</feature>
<keyword evidence="2" id="KW-1133">Transmembrane helix</keyword>
<feature type="transmembrane region" description="Helical" evidence="2">
    <location>
        <begin position="390"/>
        <end position="407"/>
    </location>
</feature>
<dbReference type="AlphaFoldDB" id="A0AA96JT55"/>
<feature type="transmembrane region" description="Helical" evidence="2">
    <location>
        <begin position="361"/>
        <end position="384"/>
    </location>
</feature>
<feature type="transmembrane region" description="Helical" evidence="2">
    <location>
        <begin position="243"/>
        <end position="261"/>
    </location>
</feature>
<gene>
    <name evidence="3" type="ORF">PP769_03100</name>
</gene>
<dbReference type="InterPro" id="IPR029063">
    <property type="entry name" value="SAM-dependent_MTases_sf"/>
</dbReference>
<evidence type="ECO:0000313" key="4">
    <source>
        <dbReference type="Proteomes" id="UP001302719"/>
    </source>
</evidence>
<sequence>MNNAPSPPSVNLKVMTSLPPKMPQVSVLPYALAIFLSAFLLFQVEPIIARYILPWFGGTPAVWTTCMLFFQVCLLVGYAYAHLLASHLSPRYQALVHLGLVVCSLVFLPITPGDGWKPDGTQNPMLAILILLMVTIGVPFLLISASGPLLQHWFNRVHPTVSPYRLFALSNLGSLLGLVSYPFFIEPQLGLRTQTLFWSGGYALYAVMCAWGARPLFRLVTKSGFSENPEYGPDKKPGQPESLLTLALAACGSVVLLAGTNQICRDIAVIPFLWVLPLGLYLISFILCFDHPRWYDRRIWVPGLLVLLSAVVYLLHQEYAETEINIYLQIFIYSGVLFACCMVCHGELVRLKPPARFLTSFYLMVALGGALGGVFVNLVAPVLFQGYWEFHFGLVATMMLLGICLFRTRNPRRPPLMFWSERVVFVGAIATLAGFLALHIHDQQASTILTSRSFYGVLRIKETDKETKSASRFLYHGRINHGRQFLNPPRHSYPTAYYGPFSGISLAISRHPQQLRFNTLEDRKRQGGLRVGNIGLGVGTTAVYARAGDTYRFYEINPEVDRMAREYFTFLKDAKGSLQVVLGDGRISLERELDNGHRQQFDILAVDAFSGDGIPVHLLTREAFALYWEHLQPDGILALHVSNRHFDFSPVVRALAREFGKQALWIKDVADPKKGNSYSDWILVTNNQAFLKDPFVNFRIAPWRSLEEILWTDDYSNLFQVVAP</sequence>
<accession>A0AA96JT55</accession>
<dbReference type="PANTHER" id="PTHR43317">
    <property type="entry name" value="THERMOSPERMINE SYNTHASE ACAULIS5"/>
    <property type="match status" value="1"/>
</dbReference>
<dbReference type="SUPFAM" id="SSF53335">
    <property type="entry name" value="S-adenosyl-L-methionine-dependent methyltransferases"/>
    <property type="match status" value="1"/>
</dbReference>
<dbReference type="RefSeq" id="WP_312645018.1">
    <property type="nucleotide sequence ID" value="NZ_CP116967.1"/>
</dbReference>
<keyword evidence="1" id="KW-0620">Polyamine biosynthesis</keyword>
<feature type="transmembrane region" description="Helical" evidence="2">
    <location>
        <begin position="61"/>
        <end position="80"/>
    </location>
</feature>
<dbReference type="EMBL" id="CP116967">
    <property type="protein sequence ID" value="WNM58770.1"/>
    <property type="molecule type" value="Genomic_DNA"/>
</dbReference>
<name>A0AA96JT55_9BACT</name>
<evidence type="ECO:0000313" key="3">
    <source>
        <dbReference type="EMBL" id="WNM58770.1"/>
    </source>
</evidence>
<dbReference type="InterPro" id="IPR036259">
    <property type="entry name" value="MFS_trans_sf"/>
</dbReference>
<evidence type="ECO:0000256" key="1">
    <source>
        <dbReference type="ARBA" id="ARBA00023115"/>
    </source>
</evidence>
<feature type="transmembrane region" description="Helical" evidence="2">
    <location>
        <begin position="164"/>
        <end position="184"/>
    </location>
</feature>
<feature type="transmembrane region" description="Helical" evidence="2">
    <location>
        <begin position="299"/>
        <end position="316"/>
    </location>
</feature>
<feature type="transmembrane region" description="Helical" evidence="2">
    <location>
        <begin position="328"/>
        <end position="349"/>
    </location>
</feature>
<dbReference type="SUPFAM" id="SSF103473">
    <property type="entry name" value="MFS general substrate transporter"/>
    <property type="match status" value="1"/>
</dbReference>
<reference evidence="3 4" key="1">
    <citation type="submission" date="2023-01" db="EMBL/GenBank/DDBJ databases">
        <title>Cultivation and genomic characterization of new, ubiquitous marine nitrite-oxidizing bacteria from the Nitrospirales.</title>
        <authorList>
            <person name="Mueller A.J."/>
            <person name="Daebeler A."/>
            <person name="Herbold C.W."/>
            <person name="Kirkegaard R.H."/>
            <person name="Daims H."/>
        </authorList>
    </citation>
    <scope>NUCLEOTIDE SEQUENCE [LARGE SCALE GENOMIC DNA]</scope>
    <source>
        <strain evidence="3 4">VA</strain>
    </source>
</reference>
<dbReference type="GO" id="GO:0006596">
    <property type="term" value="P:polyamine biosynthetic process"/>
    <property type="evidence" value="ECO:0007669"/>
    <property type="project" value="UniProtKB-KW"/>
</dbReference>
<organism evidence="3 4">
    <name type="scientific">Candidatus Nitrospira allomarina</name>
    <dbReference type="NCBI Taxonomy" id="3020900"/>
    <lineage>
        <taxon>Bacteria</taxon>
        <taxon>Pseudomonadati</taxon>
        <taxon>Nitrospirota</taxon>
        <taxon>Nitrospiria</taxon>
        <taxon>Nitrospirales</taxon>
        <taxon>Nitrospiraceae</taxon>
        <taxon>Nitrospira</taxon>
    </lineage>
</organism>